<dbReference type="AlphaFoldDB" id="A0A1H5Z4C2"/>
<comment type="subcellular location">
    <subcellularLocation>
        <location evidence="1">Cell membrane</location>
        <topology evidence="1">Multi-pass membrane protein</topology>
    </subcellularLocation>
</comment>
<feature type="domain" description="Major facilitator superfamily (MFS) profile" evidence="9">
    <location>
        <begin position="28"/>
        <end position="471"/>
    </location>
</feature>
<organism evidence="10 11">
    <name type="scientific">Actinacidiphila yanglinensis</name>
    <dbReference type="NCBI Taxonomy" id="310779"/>
    <lineage>
        <taxon>Bacteria</taxon>
        <taxon>Bacillati</taxon>
        <taxon>Actinomycetota</taxon>
        <taxon>Actinomycetes</taxon>
        <taxon>Kitasatosporales</taxon>
        <taxon>Streptomycetaceae</taxon>
        <taxon>Actinacidiphila</taxon>
    </lineage>
</organism>
<feature type="transmembrane region" description="Helical" evidence="8">
    <location>
        <begin position="119"/>
        <end position="140"/>
    </location>
</feature>
<dbReference type="NCBIfam" id="TIGR00711">
    <property type="entry name" value="efflux_EmrB"/>
    <property type="match status" value="1"/>
</dbReference>
<dbReference type="InterPro" id="IPR011701">
    <property type="entry name" value="MFS"/>
</dbReference>
<feature type="transmembrane region" description="Helical" evidence="8">
    <location>
        <begin position="245"/>
        <end position="264"/>
    </location>
</feature>
<evidence type="ECO:0000256" key="5">
    <source>
        <dbReference type="ARBA" id="ARBA00022989"/>
    </source>
</evidence>
<keyword evidence="11" id="KW-1185">Reference proteome</keyword>
<dbReference type="CDD" id="cd17503">
    <property type="entry name" value="MFS_LmrB_MDR_like"/>
    <property type="match status" value="1"/>
</dbReference>
<dbReference type="InterPro" id="IPR036259">
    <property type="entry name" value="MFS_trans_sf"/>
</dbReference>
<gene>
    <name evidence="10" type="ORF">SAMN05216223_104299</name>
</gene>
<proteinExistence type="predicted"/>
<dbReference type="Proteomes" id="UP000236754">
    <property type="component" value="Unassembled WGS sequence"/>
</dbReference>
<evidence type="ECO:0000256" key="2">
    <source>
        <dbReference type="ARBA" id="ARBA00022448"/>
    </source>
</evidence>
<feature type="transmembrane region" description="Helical" evidence="8">
    <location>
        <begin position="315"/>
        <end position="337"/>
    </location>
</feature>
<feature type="transmembrane region" description="Helical" evidence="8">
    <location>
        <begin position="24"/>
        <end position="41"/>
    </location>
</feature>
<dbReference type="Pfam" id="PF07690">
    <property type="entry name" value="MFS_1"/>
    <property type="match status" value="1"/>
</dbReference>
<dbReference type="SUPFAM" id="SSF103473">
    <property type="entry name" value="MFS general substrate transporter"/>
    <property type="match status" value="1"/>
</dbReference>
<dbReference type="InterPro" id="IPR004638">
    <property type="entry name" value="EmrB-like"/>
</dbReference>
<accession>A0A1H5Z4C2</accession>
<evidence type="ECO:0000256" key="8">
    <source>
        <dbReference type="SAM" id="Phobius"/>
    </source>
</evidence>
<dbReference type="Gene3D" id="1.20.1720.10">
    <property type="entry name" value="Multidrug resistance protein D"/>
    <property type="match status" value="1"/>
</dbReference>
<evidence type="ECO:0000256" key="1">
    <source>
        <dbReference type="ARBA" id="ARBA00004651"/>
    </source>
</evidence>
<reference evidence="10 11" key="1">
    <citation type="submission" date="2016-10" db="EMBL/GenBank/DDBJ databases">
        <authorList>
            <person name="de Groot N.N."/>
        </authorList>
    </citation>
    <scope>NUCLEOTIDE SEQUENCE [LARGE SCALE GENOMIC DNA]</scope>
    <source>
        <strain evidence="10 11">CGMCC 4.2023</strain>
    </source>
</reference>
<feature type="transmembrane region" description="Helical" evidence="8">
    <location>
        <begin position="445"/>
        <end position="467"/>
    </location>
</feature>
<evidence type="ECO:0000313" key="11">
    <source>
        <dbReference type="Proteomes" id="UP000236754"/>
    </source>
</evidence>
<keyword evidence="6 8" id="KW-0472">Membrane</keyword>
<evidence type="ECO:0000256" key="7">
    <source>
        <dbReference type="ARBA" id="ARBA00023251"/>
    </source>
</evidence>
<keyword evidence="7" id="KW-0046">Antibiotic resistance</keyword>
<feature type="transmembrane region" description="Helical" evidence="8">
    <location>
        <begin position="94"/>
        <end position="113"/>
    </location>
</feature>
<keyword evidence="5 8" id="KW-1133">Transmembrane helix</keyword>
<feature type="transmembrane region" description="Helical" evidence="8">
    <location>
        <begin position="61"/>
        <end position="82"/>
    </location>
</feature>
<feature type="transmembrane region" description="Helical" evidence="8">
    <location>
        <begin position="152"/>
        <end position="174"/>
    </location>
</feature>
<keyword evidence="2" id="KW-0813">Transport</keyword>
<dbReference type="GO" id="GO:0022857">
    <property type="term" value="F:transmembrane transporter activity"/>
    <property type="evidence" value="ECO:0007669"/>
    <property type="project" value="InterPro"/>
</dbReference>
<dbReference type="InterPro" id="IPR020846">
    <property type="entry name" value="MFS_dom"/>
</dbReference>
<dbReference type="EMBL" id="FNVU01000004">
    <property type="protein sequence ID" value="SEG31112.1"/>
    <property type="molecule type" value="Genomic_DNA"/>
</dbReference>
<dbReference type="PANTHER" id="PTHR42718:SF46">
    <property type="entry name" value="BLR6921 PROTEIN"/>
    <property type="match status" value="1"/>
</dbReference>
<keyword evidence="4 8" id="KW-0812">Transmembrane</keyword>
<feature type="transmembrane region" description="Helical" evidence="8">
    <location>
        <begin position="374"/>
        <end position="399"/>
    </location>
</feature>
<feature type="transmembrane region" description="Helical" evidence="8">
    <location>
        <begin position="284"/>
        <end position="309"/>
    </location>
</feature>
<evidence type="ECO:0000313" key="10">
    <source>
        <dbReference type="EMBL" id="SEG31112.1"/>
    </source>
</evidence>
<sequence length="471" mass="48469">MSTAGGTADRRSDASTPERGTDRALLTIALILVLGALAPLLDSTIVNVALHTLGHDLGAPVATIQWVSTGYLLAVALAIPAAGWTADRFGARRMWLVSLLLFLAGSLLCGAAWNLGSLIAFRAVQGVGGGLMLPILQTLLMRAAGGRALGRLMAVVTLPALAGPILGPVAGGLIVGHLDWRWIFLVNPPICLAAFHLARRHLPADPPGRAPHLDVTGLSLLSPGLAALVYALATAGTGGPARPRVLLPFALGAALLCGFAVHALRTRPPRRPLLDLRLFRSRGFSASAVLLFLSGFALFGSMLLLPLYYQQVRGASVVTAGLLLVPQGIGSLLARPAGGLADRIGPRPVVLTGCALTALGTLPFALPLHHPSALLLGAALVVRGFGLSAANIAIMLGAYRGIGREEVPHASVLTRIAQQLGGSFGAALLAVLLQHALHTHAPTEAYALTFAVALGLTAASAVPALFLPREG</sequence>
<evidence type="ECO:0000259" key="9">
    <source>
        <dbReference type="PROSITE" id="PS50850"/>
    </source>
</evidence>
<keyword evidence="3" id="KW-1003">Cell membrane</keyword>
<evidence type="ECO:0000256" key="3">
    <source>
        <dbReference type="ARBA" id="ARBA00022475"/>
    </source>
</evidence>
<dbReference type="PROSITE" id="PS50850">
    <property type="entry name" value="MFS"/>
    <property type="match status" value="1"/>
</dbReference>
<feature type="transmembrane region" description="Helical" evidence="8">
    <location>
        <begin position="349"/>
        <end position="368"/>
    </location>
</feature>
<feature type="transmembrane region" description="Helical" evidence="8">
    <location>
        <begin position="210"/>
        <end position="233"/>
    </location>
</feature>
<protein>
    <submittedName>
        <fullName evidence="10">Drug resistance transporter, EmrB/QacA subfamily</fullName>
    </submittedName>
</protein>
<dbReference type="OrthoDB" id="9812221at2"/>
<dbReference type="GO" id="GO:0046677">
    <property type="term" value="P:response to antibiotic"/>
    <property type="evidence" value="ECO:0007669"/>
    <property type="project" value="UniProtKB-KW"/>
</dbReference>
<name>A0A1H5Z4C2_9ACTN</name>
<dbReference type="GO" id="GO:0005886">
    <property type="term" value="C:plasma membrane"/>
    <property type="evidence" value="ECO:0007669"/>
    <property type="project" value="UniProtKB-SubCell"/>
</dbReference>
<evidence type="ECO:0000256" key="6">
    <source>
        <dbReference type="ARBA" id="ARBA00023136"/>
    </source>
</evidence>
<evidence type="ECO:0000256" key="4">
    <source>
        <dbReference type="ARBA" id="ARBA00022692"/>
    </source>
</evidence>
<dbReference type="RefSeq" id="WP_103885576.1">
    <property type="nucleotide sequence ID" value="NZ_FNVU01000004.1"/>
</dbReference>
<dbReference type="Gene3D" id="1.20.1250.20">
    <property type="entry name" value="MFS general substrate transporter like domains"/>
    <property type="match status" value="1"/>
</dbReference>
<dbReference type="PANTHER" id="PTHR42718">
    <property type="entry name" value="MAJOR FACILITATOR SUPERFAMILY MULTIDRUG TRANSPORTER MFSC"/>
    <property type="match status" value="1"/>
</dbReference>
<feature type="transmembrane region" description="Helical" evidence="8">
    <location>
        <begin position="420"/>
        <end position="439"/>
    </location>
</feature>